<evidence type="ECO:0000313" key="2">
    <source>
        <dbReference type="Proteomes" id="UP000031876"/>
    </source>
</evidence>
<protein>
    <submittedName>
        <fullName evidence="1">Uncharacterized protein</fullName>
    </submittedName>
</protein>
<dbReference type="KEGG" id="btw:BF38_5417"/>
<gene>
    <name evidence="1" type="ORF">BF38_5417</name>
</gene>
<keyword evidence="1" id="KW-0614">Plasmid</keyword>
<evidence type="ECO:0000313" key="1">
    <source>
        <dbReference type="EMBL" id="AJG79555.1"/>
    </source>
</evidence>
<geneLocation type="plasmid" evidence="1 2">
    <name>1</name>
</geneLocation>
<name>A0AB33B5F3_BACTU</name>
<dbReference type="AlphaFoldDB" id="A0AB33B5F3"/>
<dbReference type="EMBL" id="CP009336">
    <property type="protein sequence ID" value="AJG79555.1"/>
    <property type="molecule type" value="Genomic_DNA"/>
</dbReference>
<dbReference type="Proteomes" id="UP000031876">
    <property type="component" value="Plasmid 1"/>
</dbReference>
<accession>A0AB33B5F3</accession>
<reference evidence="1 2" key="1">
    <citation type="journal article" date="2015" name="Genome Announc.">
        <title>Complete genome sequences for 35 biothreat assay-relevant bacillus species.</title>
        <authorList>
            <person name="Johnson S.L."/>
            <person name="Daligault H.E."/>
            <person name="Davenport K.W."/>
            <person name="Jaissle J."/>
            <person name="Frey K.G."/>
            <person name="Ladner J.T."/>
            <person name="Broomall S.M."/>
            <person name="Bishop-Lilly K.A."/>
            <person name="Bruce D.C."/>
            <person name="Gibbons H.S."/>
            <person name="Coyne S.R."/>
            <person name="Lo C.C."/>
            <person name="Meincke L."/>
            <person name="Munk A.C."/>
            <person name="Koroleva G.I."/>
            <person name="Rosenzweig C.N."/>
            <person name="Palacios G.F."/>
            <person name="Redden C.L."/>
            <person name="Minogue T.D."/>
            <person name="Chain P.S."/>
        </authorList>
    </citation>
    <scope>NUCLEOTIDE SEQUENCE [LARGE SCALE GENOMIC DNA]</scope>
    <source>
        <strain evidence="1 2">HD1011</strain>
    </source>
</reference>
<sequence>MRGGRINVVNIDRELKRDSEMVFKGEKPFSKWDDLVFVGTAPQKEIQEDILTEQEMMQFAVYMRNKREKSSLH</sequence>
<organism evidence="1 2">
    <name type="scientific">Bacillus thuringiensis</name>
    <dbReference type="NCBI Taxonomy" id="1428"/>
    <lineage>
        <taxon>Bacteria</taxon>
        <taxon>Bacillati</taxon>
        <taxon>Bacillota</taxon>
        <taxon>Bacilli</taxon>
        <taxon>Bacillales</taxon>
        <taxon>Bacillaceae</taxon>
        <taxon>Bacillus</taxon>
        <taxon>Bacillus cereus group</taxon>
    </lineage>
</organism>
<proteinExistence type="predicted"/>